<keyword evidence="9" id="KW-0969">Cilium</keyword>
<evidence type="ECO:0000256" key="2">
    <source>
        <dbReference type="ARBA" id="ARBA00022490"/>
    </source>
</evidence>
<evidence type="ECO:0000256" key="3">
    <source>
        <dbReference type="ARBA" id="ARBA00022795"/>
    </source>
</evidence>
<evidence type="ECO:0000313" key="10">
    <source>
        <dbReference type="Proteomes" id="UP000199444"/>
    </source>
</evidence>
<keyword evidence="4" id="KW-0143">Chaperone</keyword>
<evidence type="ECO:0000256" key="7">
    <source>
        <dbReference type="ARBA" id="ARBA00093797"/>
    </source>
</evidence>
<dbReference type="Proteomes" id="UP000199444">
    <property type="component" value="Unassembled WGS sequence"/>
</dbReference>
<comment type="function">
    <text evidence="5">May act as an export chaperone for the filament capping protein FliD.</text>
</comment>
<evidence type="ECO:0000256" key="5">
    <source>
        <dbReference type="ARBA" id="ARBA00093765"/>
    </source>
</evidence>
<keyword evidence="8" id="KW-0175">Coiled coil</keyword>
<evidence type="ECO:0000256" key="8">
    <source>
        <dbReference type="SAM" id="Coils"/>
    </source>
</evidence>
<evidence type="ECO:0000313" key="9">
    <source>
        <dbReference type="EMBL" id="SDQ25334.1"/>
    </source>
</evidence>
<comment type="similarity">
    <text evidence="6">Belongs to the bacillales FliT family.</text>
</comment>
<dbReference type="AlphaFoldDB" id="A0A1H0ZD56"/>
<reference evidence="9 10" key="1">
    <citation type="submission" date="2016-10" db="EMBL/GenBank/DDBJ databases">
        <authorList>
            <person name="de Groot N.N."/>
        </authorList>
    </citation>
    <scope>NUCLEOTIDE SEQUENCE [LARGE SCALE GENOMIC DNA]</scope>
    <source>
        <strain evidence="9 10">CGMCC 1.10449</strain>
    </source>
</reference>
<keyword evidence="9" id="KW-0282">Flagellum</keyword>
<feature type="coiled-coil region" evidence="8">
    <location>
        <begin position="76"/>
        <end position="111"/>
    </location>
</feature>
<keyword evidence="9" id="KW-0966">Cell projection</keyword>
<evidence type="ECO:0000256" key="4">
    <source>
        <dbReference type="ARBA" id="ARBA00023186"/>
    </source>
</evidence>
<sequence>MEAGYNTNEKNAICTGRTSIMNRLQKTYKVTKQLEEVLNVNINGKDRNAVIEQVNHLVEQRGDLLSEITSPYSEEEKQLGKELVKLNEQIQEKMNNLFDDLKVEMKQVKKQKKSNRTYVNPYENVKTMDGMYMDSKK</sequence>
<keyword evidence="3" id="KW-1005">Bacterial flagellum biogenesis</keyword>
<proteinExistence type="inferred from homology"/>
<dbReference type="EMBL" id="FNKD01000001">
    <property type="protein sequence ID" value="SDQ25334.1"/>
    <property type="molecule type" value="Genomic_DNA"/>
</dbReference>
<gene>
    <name evidence="9" type="ORF">SAMN05216231_1159</name>
</gene>
<accession>A0A1H0ZD56</accession>
<dbReference type="Pfam" id="PF05400">
    <property type="entry name" value="FliT"/>
    <property type="match status" value="1"/>
</dbReference>
<dbReference type="STRING" id="553311.SAMN05216231_1159"/>
<keyword evidence="10" id="KW-1185">Reference proteome</keyword>
<organism evidence="9 10">
    <name type="scientific">Virgibacillus salinus</name>
    <dbReference type="NCBI Taxonomy" id="553311"/>
    <lineage>
        <taxon>Bacteria</taxon>
        <taxon>Bacillati</taxon>
        <taxon>Bacillota</taxon>
        <taxon>Bacilli</taxon>
        <taxon>Bacillales</taxon>
        <taxon>Bacillaceae</taxon>
        <taxon>Virgibacillus</taxon>
    </lineage>
</organism>
<protein>
    <recommendedName>
        <fullName evidence="7">Flagellar protein FliT</fullName>
    </recommendedName>
</protein>
<evidence type="ECO:0000256" key="6">
    <source>
        <dbReference type="ARBA" id="ARBA00093785"/>
    </source>
</evidence>
<keyword evidence="2" id="KW-0963">Cytoplasm</keyword>
<dbReference type="InterPro" id="IPR008622">
    <property type="entry name" value="FliT"/>
</dbReference>
<name>A0A1H0ZD56_9BACI</name>
<comment type="subcellular location">
    <subcellularLocation>
        <location evidence="1">Cytoplasm</location>
        <location evidence="1">Cytosol</location>
    </subcellularLocation>
</comment>
<evidence type="ECO:0000256" key="1">
    <source>
        <dbReference type="ARBA" id="ARBA00004514"/>
    </source>
</evidence>